<dbReference type="NCBIfam" id="TIGR01616">
    <property type="entry name" value="nitro_assoc"/>
    <property type="match status" value="1"/>
</dbReference>
<protein>
    <recommendedName>
        <fullName evidence="6">Nitrogenase-associated protein</fullName>
    </recommendedName>
</protein>
<sequence>MAIVTFYEKPGCQGNLRQKKLLAAAGHTVRARNLKTETWSADRLLAFIGKLEIGEWFNRNAPALKSGDIVPENLGFEEVLHLLLDNPLLIRRPLMEVEKVTERGTRIERRVGFDYAAVDAWIGLNNVALPDGDGEACAHGAEGHDSCGRAAYEKPADKDEESRHGRCGAH</sequence>
<comment type="caution">
    <text evidence="4">The sequence shown here is derived from an EMBL/GenBank/DDBJ whole genome shotgun (WGS) entry which is preliminary data.</text>
</comment>
<organism evidence="4 5">
    <name type="scientific">Candidatus Propionivibrio dominans</name>
    <dbReference type="NCBI Taxonomy" id="2954373"/>
    <lineage>
        <taxon>Bacteria</taxon>
        <taxon>Pseudomonadati</taxon>
        <taxon>Pseudomonadota</taxon>
        <taxon>Betaproteobacteria</taxon>
        <taxon>Rhodocyclales</taxon>
        <taxon>Rhodocyclaceae</taxon>
        <taxon>Propionivibrio</taxon>
    </lineage>
</organism>
<evidence type="ECO:0000313" key="5">
    <source>
        <dbReference type="Proteomes" id="UP000886602"/>
    </source>
</evidence>
<reference evidence="4" key="1">
    <citation type="submission" date="2020-10" db="EMBL/GenBank/DDBJ databases">
        <title>Connecting structure to function with the recovery of over 1000 high-quality activated sludge metagenome-assembled genomes encoding full-length rRNA genes using long-read sequencing.</title>
        <authorList>
            <person name="Singleton C.M."/>
            <person name="Petriglieri F."/>
            <person name="Kristensen J.M."/>
            <person name="Kirkegaard R.H."/>
            <person name="Michaelsen T.Y."/>
            <person name="Andersen M.H."/>
            <person name="Karst S.M."/>
            <person name="Dueholm M.S."/>
            <person name="Nielsen P.H."/>
            <person name="Albertsen M."/>
        </authorList>
    </citation>
    <scope>NUCLEOTIDE SEQUENCE</scope>
    <source>
        <strain evidence="4">EsbW_18-Q3-R4-48_MAXAC.044</strain>
    </source>
</reference>
<dbReference type="SUPFAM" id="SSF52833">
    <property type="entry name" value="Thioredoxin-like"/>
    <property type="match status" value="1"/>
</dbReference>
<accession>A0A9D7I948</accession>
<evidence type="ECO:0000256" key="1">
    <source>
        <dbReference type="ARBA" id="ARBA00007198"/>
    </source>
</evidence>
<evidence type="ECO:0000256" key="3">
    <source>
        <dbReference type="SAM" id="MobiDB-lite"/>
    </source>
</evidence>
<dbReference type="Gene3D" id="3.40.30.10">
    <property type="entry name" value="Glutaredoxin"/>
    <property type="match status" value="1"/>
</dbReference>
<evidence type="ECO:0000313" key="4">
    <source>
        <dbReference type="EMBL" id="MBK7423782.1"/>
    </source>
</evidence>
<proteinExistence type="inferred from homology"/>
<dbReference type="InterPro" id="IPR006503">
    <property type="entry name" value="Nase-assoc"/>
</dbReference>
<gene>
    <name evidence="4" type="ORF">IPJ48_12130</name>
</gene>
<dbReference type="InterPro" id="IPR036249">
    <property type="entry name" value="Thioredoxin-like_sf"/>
</dbReference>
<dbReference type="AlphaFoldDB" id="A0A9D7I948"/>
<name>A0A9D7I948_9RHOO</name>
<evidence type="ECO:0000256" key="2">
    <source>
        <dbReference type="PROSITE-ProRule" id="PRU01282"/>
    </source>
</evidence>
<dbReference type="Proteomes" id="UP000886602">
    <property type="component" value="Unassembled WGS sequence"/>
</dbReference>
<feature type="compositionally biased region" description="Basic and acidic residues" evidence="3">
    <location>
        <begin position="141"/>
        <end position="164"/>
    </location>
</feature>
<dbReference type="EMBL" id="JADJNC010000018">
    <property type="protein sequence ID" value="MBK7423782.1"/>
    <property type="molecule type" value="Genomic_DNA"/>
</dbReference>
<evidence type="ECO:0008006" key="6">
    <source>
        <dbReference type="Google" id="ProtNLM"/>
    </source>
</evidence>
<comment type="similarity">
    <text evidence="1 2">Belongs to the ArsC family.</text>
</comment>
<feature type="region of interest" description="Disordered" evidence="3">
    <location>
        <begin position="139"/>
        <end position="170"/>
    </location>
</feature>
<dbReference type="PROSITE" id="PS51353">
    <property type="entry name" value="ARSC"/>
    <property type="match status" value="1"/>
</dbReference>
<dbReference type="InterPro" id="IPR006660">
    <property type="entry name" value="Arsenate_reductase-like"/>
</dbReference>